<organism evidence="1 2">
    <name type="scientific">Tersicoccus phoenicis</name>
    <dbReference type="NCBI Taxonomy" id="554083"/>
    <lineage>
        <taxon>Bacteria</taxon>
        <taxon>Bacillati</taxon>
        <taxon>Actinomycetota</taxon>
        <taxon>Actinomycetes</taxon>
        <taxon>Micrococcales</taxon>
        <taxon>Micrococcaceae</taxon>
        <taxon>Tersicoccus</taxon>
    </lineage>
</organism>
<sequence>MTPASPPPVPAGLQERRRLGPLWGSWLDRLPRLAADLLGEWALTVDGDPLHGWCSLVLPVRTAEGRDAVLKLSFDGDDESLHEGQALTLWNRAVNGDGDGAVRLLRADPRRRCLLLERLHLRDLTSVPVEKAGDVIAALYRRLHRPAGPPFPALTEVAGRWLDEFDALGPDIPLPRGLRSQALALGRDLLVDPPGRPVLLHGDLHWENVLAIDDDADGSTPDRWRAIDPKPVVGDPHLEPAPLIWNRWRELQRHRRGPRAAIRERLELVTDAIGLDRDRVRDWFLVRVMLTASWTVTDARQASRALTESEQRAITWCVTMAKAVQD</sequence>
<accession>A0A1R1LNI2</accession>
<gene>
    <name evidence="1" type="ORF">BKD30_01275</name>
</gene>
<dbReference type="InterPro" id="IPR006748">
    <property type="entry name" value="NH2Glyco/OHUrea_AB-resist_kin"/>
</dbReference>
<dbReference type="InterPro" id="IPR011009">
    <property type="entry name" value="Kinase-like_dom_sf"/>
</dbReference>
<name>A0A1R1LNI2_9MICC</name>
<dbReference type="GO" id="GO:0019748">
    <property type="term" value="P:secondary metabolic process"/>
    <property type="evidence" value="ECO:0007669"/>
    <property type="project" value="InterPro"/>
</dbReference>
<dbReference type="Pfam" id="PF04655">
    <property type="entry name" value="APH_6_hur"/>
    <property type="match status" value="1"/>
</dbReference>
<comment type="caution">
    <text evidence="1">The sequence shown here is derived from an EMBL/GenBank/DDBJ whole genome shotgun (WGS) entry which is preliminary data.</text>
</comment>
<dbReference type="SUPFAM" id="SSF56112">
    <property type="entry name" value="Protein kinase-like (PK-like)"/>
    <property type="match status" value="1"/>
</dbReference>
<dbReference type="GO" id="GO:0016773">
    <property type="term" value="F:phosphotransferase activity, alcohol group as acceptor"/>
    <property type="evidence" value="ECO:0007669"/>
    <property type="project" value="InterPro"/>
</dbReference>
<dbReference type="AlphaFoldDB" id="A0A1R1LNI2"/>
<evidence type="ECO:0000313" key="1">
    <source>
        <dbReference type="EMBL" id="OMH29026.1"/>
    </source>
</evidence>
<proteinExistence type="predicted"/>
<evidence type="ECO:0000313" key="2">
    <source>
        <dbReference type="Proteomes" id="UP000187085"/>
    </source>
</evidence>
<protein>
    <recommendedName>
        <fullName evidence="3">Aminoglycoside resistance protein</fullName>
    </recommendedName>
</protein>
<dbReference type="Proteomes" id="UP000187085">
    <property type="component" value="Unassembled WGS sequence"/>
</dbReference>
<dbReference type="OrthoDB" id="3638028at2"/>
<keyword evidence="2" id="KW-1185">Reference proteome</keyword>
<dbReference type="RefSeq" id="WP_076701025.1">
    <property type="nucleotide sequence ID" value="NZ_MRDE01000007.1"/>
</dbReference>
<dbReference type="EMBL" id="MRDE01000007">
    <property type="protein sequence ID" value="OMH29026.1"/>
    <property type="molecule type" value="Genomic_DNA"/>
</dbReference>
<dbReference type="STRING" id="554083.BKD30_01275"/>
<reference evidence="1 2" key="1">
    <citation type="submission" date="2016-12" db="EMBL/GenBank/DDBJ databases">
        <title>Draft genome of Tersicoccus phoenicis 1P05MA.</title>
        <authorList>
            <person name="Nakajima Y."/>
            <person name="Yoshizawa S."/>
            <person name="Nakamura K."/>
            <person name="Ogura Y."/>
            <person name="Hayashi T."/>
            <person name="Kogure K."/>
        </authorList>
    </citation>
    <scope>NUCLEOTIDE SEQUENCE [LARGE SCALE GENOMIC DNA]</scope>
    <source>
        <strain evidence="1 2">1p05MA</strain>
    </source>
</reference>
<evidence type="ECO:0008006" key="3">
    <source>
        <dbReference type="Google" id="ProtNLM"/>
    </source>
</evidence>